<proteinExistence type="predicted"/>
<sequence>MDSDLRHELPFLLRARTVAFLRRTCFGRCNRYSECMPLLTSVRDGARTLDLPPQKEEEEEEEEEEEVEEEEEEEEEEIRNGGGGRGKTK</sequence>
<comment type="caution">
    <text evidence="2">The sequence shown here is derived from an EMBL/GenBank/DDBJ whole genome shotgun (WGS) entry which is preliminary data.</text>
</comment>
<organism evidence="2 3">
    <name type="scientific">Halocaridina rubra</name>
    <name type="common">Hawaiian red shrimp</name>
    <dbReference type="NCBI Taxonomy" id="373956"/>
    <lineage>
        <taxon>Eukaryota</taxon>
        <taxon>Metazoa</taxon>
        <taxon>Ecdysozoa</taxon>
        <taxon>Arthropoda</taxon>
        <taxon>Crustacea</taxon>
        <taxon>Multicrustacea</taxon>
        <taxon>Malacostraca</taxon>
        <taxon>Eumalacostraca</taxon>
        <taxon>Eucarida</taxon>
        <taxon>Decapoda</taxon>
        <taxon>Pleocyemata</taxon>
        <taxon>Caridea</taxon>
        <taxon>Atyoidea</taxon>
        <taxon>Atyidae</taxon>
        <taxon>Halocaridina</taxon>
    </lineage>
</organism>
<keyword evidence="3" id="KW-1185">Reference proteome</keyword>
<evidence type="ECO:0000313" key="2">
    <source>
        <dbReference type="EMBL" id="KAK7072737.1"/>
    </source>
</evidence>
<feature type="region of interest" description="Disordered" evidence="1">
    <location>
        <begin position="42"/>
        <end position="89"/>
    </location>
</feature>
<protein>
    <submittedName>
        <fullName evidence="2">Uncharacterized protein</fullName>
    </submittedName>
</protein>
<name>A0AAN8WXD7_HALRR</name>
<dbReference type="EMBL" id="JAXCGZ010013354">
    <property type="protein sequence ID" value="KAK7072737.1"/>
    <property type="molecule type" value="Genomic_DNA"/>
</dbReference>
<feature type="compositionally biased region" description="Gly residues" evidence="1">
    <location>
        <begin position="80"/>
        <end position="89"/>
    </location>
</feature>
<accession>A0AAN8WXD7</accession>
<evidence type="ECO:0000256" key="1">
    <source>
        <dbReference type="SAM" id="MobiDB-lite"/>
    </source>
</evidence>
<reference evidence="2 3" key="1">
    <citation type="submission" date="2023-11" db="EMBL/GenBank/DDBJ databases">
        <title>Halocaridina rubra genome assembly.</title>
        <authorList>
            <person name="Smith C."/>
        </authorList>
    </citation>
    <scope>NUCLEOTIDE SEQUENCE [LARGE SCALE GENOMIC DNA]</scope>
    <source>
        <strain evidence="2">EP-1</strain>
        <tissue evidence="2">Whole</tissue>
    </source>
</reference>
<dbReference type="AlphaFoldDB" id="A0AAN8WXD7"/>
<gene>
    <name evidence="2" type="ORF">SK128_005054</name>
</gene>
<feature type="compositionally biased region" description="Acidic residues" evidence="1">
    <location>
        <begin position="56"/>
        <end position="77"/>
    </location>
</feature>
<evidence type="ECO:0000313" key="3">
    <source>
        <dbReference type="Proteomes" id="UP001381693"/>
    </source>
</evidence>
<dbReference type="Proteomes" id="UP001381693">
    <property type="component" value="Unassembled WGS sequence"/>
</dbReference>